<evidence type="ECO:0000256" key="6">
    <source>
        <dbReference type="RuleBase" id="RU003435"/>
    </source>
</evidence>
<name>A0A8B6HDJ6_MYTGA</name>
<dbReference type="OrthoDB" id="534666at2759"/>
<proteinExistence type="inferred from homology"/>
<dbReference type="GO" id="GO:0046872">
    <property type="term" value="F:metal ion binding"/>
    <property type="evidence" value="ECO:0007669"/>
    <property type="project" value="UniProtKB-UniRule"/>
</dbReference>
<feature type="domain" description="Peptidase M3A/M3B catalytic" evidence="8">
    <location>
        <begin position="271"/>
        <end position="598"/>
    </location>
</feature>
<keyword evidence="7" id="KW-0812">Transmembrane</keyword>
<dbReference type="EMBL" id="UYJE01009947">
    <property type="protein sequence ID" value="VDI78175.1"/>
    <property type="molecule type" value="Genomic_DNA"/>
</dbReference>
<organism evidence="9 10">
    <name type="scientific">Mytilus galloprovincialis</name>
    <name type="common">Mediterranean mussel</name>
    <dbReference type="NCBI Taxonomy" id="29158"/>
    <lineage>
        <taxon>Eukaryota</taxon>
        <taxon>Metazoa</taxon>
        <taxon>Spiralia</taxon>
        <taxon>Lophotrochozoa</taxon>
        <taxon>Mollusca</taxon>
        <taxon>Bivalvia</taxon>
        <taxon>Autobranchia</taxon>
        <taxon>Pteriomorphia</taxon>
        <taxon>Mytilida</taxon>
        <taxon>Mytiloidea</taxon>
        <taxon>Mytilidae</taxon>
        <taxon>Mytilinae</taxon>
        <taxon>Mytilus</taxon>
    </lineage>
</organism>
<evidence type="ECO:0000256" key="7">
    <source>
        <dbReference type="SAM" id="Phobius"/>
    </source>
</evidence>
<comment type="similarity">
    <text evidence="6">Belongs to the peptidase M3 family.</text>
</comment>
<keyword evidence="7" id="KW-1133">Transmembrane helix</keyword>
<dbReference type="PANTHER" id="PTHR11804">
    <property type="entry name" value="PROTEASE M3 THIMET OLIGOPEPTIDASE-RELATED"/>
    <property type="match status" value="1"/>
</dbReference>
<gene>
    <name evidence="9" type="ORF">MGAL_10B077997</name>
</gene>
<dbReference type="InterPro" id="IPR001567">
    <property type="entry name" value="Pept_M3A_M3B_dom"/>
</dbReference>
<dbReference type="GO" id="GO:0004222">
    <property type="term" value="F:metalloendopeptidase activity"/>
    <property type="evidence" value="ECO:0007669"/>
    <property type="project" value="UniProtKB-EC"/>
</dbReference>
<dbReference type="GO" id="GO:0006508">
    <property type="term" value="P:proteolysis"/>
    <property type="evidence" value="ECO:0007669"/>
    <property type="project" value="UniProtKB-KW"/>
</dbReference>
<keyword evidence="4 6" id="KW-0862">Zinc</keyword>
<keyword evidence="10" id="KW-1185">Reference proteome</keyword>
<dbReference type="PANTHER" id="PTHR11804:SF83">
    <property type="entry name" value="LD37516P"/>
    <property type="match status" value="1"/>
</dbReference>
<dbReference type="Proteomes" id="UP000596742">
    <property type="component" value="Unassembled WGS sequence"/>
</dbReference>
<accession>A0A8B6HDJ6</accession>
<dbReference type="Pfam" id="PF01432">
    <property type="entry name" value="Peptidase_M3"/>
    <property type="match status" value="1"/>
</dbReference>
<evidence type="ECO:0000256" key="2">
    <source>
        <dbReference type="ARBA" id="ARBA00022723"/>
    </source>
</evidence>
<sequence length="610" mass="69468">MELQDEKMSFDDRNFSAYLNRSYNDGFSPPPDICGKQRHSNGYLQACNRNEKGISSNHDYLSVQGSIREESQVDKVSDKPPDLPHSKYITNKEEVTELDDVRIYYEIADSTKLRTSGQSDVKCFDQKEYVLRPADDDCMPPDKETNKPSANSPCSPCRMIILAAIIIILLIGLGCAAYFLWFRNTNENETTDTLNNTQHSITSTIVSGTFGTPILSTEAQTDTLTNPASTLTTSTDQVLSTTKVSDSLEIVEGWNSSKDEHLVVLLIYCRLNADGVREYFPAPLVLKGLLDLCSKLFHIQFQENKDVPVWHEDVWVYNILDKDGSYISTFYIDPYNRKGKRKTAWMEPGRLRSFIGTTPFSYMGLNVIPPSHPSEPGYMTFHDVQELFENFGNGLQQMLTTVQYSELSGQYNIEVDAVFTVAKLMRRWLTRPEVLMSISSNPITGKPMSEEMAKKIIEGESSLDAYNMCYDLCKSAFDMECHVHPWMTHWYNIFDKCWNNYMPTPLEGDDFQPNSYTFLFDEQLPAQYYSTVWGEMLAADIFEAFNEVGFEDDVKLGLVGKRFRETFLSLGGSVAGRDVFRKFRGRDPSIQPILEQFKKGQLVEQESATN</sequence>
<feature type="transmembrane region" description="Helical" evidence="7">
    <location>
        <begin position="159"/>
        <end position="181"/>
    </location>
</feature>
<evidence type="ECO:0000256" key="1">
    <source>
        <dbReference type="ARBA" id="ARBA00022670"/>
    </source>
</evidence>
<evidence type="ECO:0000259" key="8">
    <source>
        <dbReference type="Pfam" id="PF01432"/>
    </source>
</evidence>
<keyword evidence="2 6" id="KW-0479">Metal-binding</keyword>
<dbReference type="InterPro" id="IPR045090">
    <property type="entry name" value="Pept_M3A_M3B"/>
</dbReference>
<evidence type="ECO:0000313" key="9">
    <source>
        <dbReference type="EMBL" id="VDI78175.1"/>
    </source>
</evidence>
<keyword evidence="3 6" id="KW-0378">Hydrolase</keyword>
<comment type="caution">
    <text evidence="9">The sequence shown here is derived from an EMBL/GenBank/DDBJ whole genome shotgun (WGS) entry which is preliminary data.</text>
</comment>
<keyword evidence="7" id="KW-0472">Membrane</keyword>
<evidence type="ECO:0000256" key="5">
    <source>
        <dbReference type="ARBA" id="ARBA00023049"/>
    </source>
</evidence>
<evidence type="ECO:0000256" key="3">
    <source>
        <dbReference type="ARBA" id="ARBA00022801"/>
    </source>
</evidence>
<evidence type="ECO:0000256" key="4">
    <source>
        <dbReference type="ARBA" id="ARBA00022833"/>
    </source>
</evidence>
<dbReference type="SUPFAM" id="SSF55486">
    <property type="entry name" value="Metalloproteases ('zincins'), catalytic domain"/>
    <property type="match status" value="1"/>
</dbReference>
<dbReference type="EC" id="3.4.24.70" evidence="9"/>
<dbReference type="AlphaFoldDB" id="A0A8B6HDJ6"/>
<keyword evidence="1 6" id="KW-0645">Protease</keyword>
<evidence type="ECO:0000313" key="10">
    <source>
        <dbReference type="Proteomes" id="UP000596742"/>
    </source>
</evidence>
<keyword evidence="5 6" id="KW-0482">Metalloprotease</keyword>
<dbReference type="Gene3D" id="1.10.1370.40">
    <property type="match status" value="2"/>
</dbReference>
<protein>
    <submittedName>
        <fullName evidence="9">Oligopeptidase A</fullName>
        <ecNumber evidence="9">3.4.24.70</ecNumber>
    </submittedName>
</protein>
<reference evidence="9" key="1">
    <citation type="submission" date="2018-11" db="EMBL/GenBank/DDBJ databases">
        <authorList>
            <person name="Alioto T."/>
            <person name="Alioto T."/>
        </authorList>
    </citation>
    <scope>NUCLEOTIDE SEQUENCE</scope>
</reference>
<comment type="cofactor">
    <cofactor evidence="6">
        <name>Zn(2+)</name>
        <dbReference type="ChEBI" id="CHEBI:29105"/>
    </cofactor>
    <text evidence="6">Binds 1 zinc ion.</text>
</comment>